<dbReference type="OrthoDB" id="242013at2"/>
<dbReference type="RefSeq" id="WP_013628973.1">
    <property type="nucleotide sequence ID" value="NC_015174.1"/>
</dbReference>
<dbReference type="PANTHER" id="PTHR34512">
    <property type="entry name" value="CELL SURFACE PROTEIN"/>
    <property type="match status" value="1"/>
</dbReference>
<dbReference type="InterPro" id="IPR002372">
    <property type="entry name" value="PQQ_rpt_dom"/>
</dbReference>
<gene>
    <name evidence="2" type="ordered locus">Plabr_2649</name>
</gene>
<reference evidence="3" key="1">
    <citation type="submission" date="2011-02" db="EMBL/GenBank/DDBJ databases">
        <title>The complete genome of Planctomyces brasiliensis DSM 5305.</title>
        <authorList>
            <person name="Lucas S."/>
            <person name="Copeland A."/>
            <person name="Lapidus A."/>
            <person name="Bruce D."/>
            <person name="Goodwin L."/>
            <person name="Pitluck S."/>
            <person name="Kyrpides N."/>
            <person name="Mavromatis K."/>
            <person name="Pagani I."/>
            <person name="Ivanova N."/>
            <person name="Ovchinnikova G."/>
            <person name="Lu M."/>
            <person name="Detter J.C."/>
            <person name="Han C."/>
            <person name="Land M."/>
            <person name="Hauser L."/>
            <person name="Markowitz V."/>
            <person name="Cheng J.-F."/>
            <person name="Hugenholtz P."/>
            <person name="Woyke T."/>
            <person name="Wu D."/>
            <person name="Tindall B."/>
            <person name="Pomrenke H.G."/>
            <person name="Brambilla E."/>
            <person name="Klenk H.-P."/>
            <person name="Eisen J.A."/>
        </authorList>
    </citation>
    <scope>NUCLEOTIDE SEQUENCE [LARGE SCALE GENOMIC DNA]</scope>
    <source>
        <strain evidence="3">ATCC 49424 / DSM 5305 / JCM 21570 / NBRC 103401 / IFAM 1448</strain>
    </source>
</reference>
<dbReference type="PANTHER" id="PTHR34512:SF30">
    <property type="entry name" value="OUTER MEMBRANE PROTEIN ASSEMBLY FACTOR BAMB"/>
    <property type="match status" value="1"/>
</dbReference>
<accession>F0SRT3</accession>
<dbReference type="InterPro" id="IPR018391">
    <property type="entry name" value="PQQ_b-propeller_rpt"/>
</dbReference>
<proteinExistence type="predicted"/>
<sequence>MICSSFQPHAHCSTARSTSTGSIPRQKSVSRRLQAMFSLVLLAAACPLQPPATNAEEAVDFRRQRVLNQTLLRNSEMELLLQRFAAQAAAGENVAAIELYQDILDQPADVFVWRDEQILPVSTAAHQIFSAYPSLRTVYERLHGAAAEALLCEQTPAAYRTVARRFSQTRAGQAALEHLIQLAWDRGDLSAAGKLWQRMLYQPERARSLSTKDLQQIWITAHVTNNSELKELVAVQPNWSPLTESQIAIVATIGQNSRSDGESVGEIPARQMQRLHWAAPRQQSDAMVAEFSPPLQEPVWGRTRDTFAVRCDSPDSTAARLQNAMEQWSRLQHEQLTPEVTTLFAIAVGDVLVYRDLDGVEAVSCQSGPVTRFETQSGTPLWRYESLSPLASALMYERDPYTGASTNHPGIDRLHLANSISNSLTTDGQRVFLVDGLSRIEIPLIRTVSLEMDSASDSRSAHDTDENPARLVNRLTALDLSGKATEEYETISPAWQIGPQGWQFGERAPEEHELSGHYFLGPPTVENGLAYVISEHDQYTYLSALDAAQGSCEWSLPISVVDRAIERDVVRATSACIATVASGMILCDTGNGQVVAVDSHLGILRWTYGYADEDARQDSGRWTYTQSTRVTQPGVLNTPVVVDNRVFLLPERSSYLHCCDLTTGELLWSRKREGLEYLAAIEPVGGKDRPLLSSDVQLLGVGDRFCAALRVEDGSTIWNTATRCISGHGIQAGSQFLLPVSDPQRVLTLPEQTGSNTDPSVVSGQILVLDINTGQRRGYSAIGGFGEETEIKTAEAVPARHAFPLGNLLASNNMIFAVGVNRILGFPQAKAVTAELSKKAVLNEADHQQAARAQLALGNLAMAKLHLKKAIQLSSTNVDTRRESLAMYRELLYEELLGRKDAAAVASSREMLLNELHGLAKSDLQQVRYLMTELELGVQSGDLRQLPDVLEQLAGKGLSISVNSTSETGHVATSDSWMPGLYHQICAQMSRPEQQELLSSLEAKWLGKLADCSEQQLTTLLAALSCPGHQPTAEFDTEAGACTVDLLEDDLRPVESSLIVLRDMLQIELIHRALENERWQEAELRLLRLQHSEDHIGSAYADQMLASLWSHLGLEQRATTLIQKLSAAAEGHQNSPTHTQWERCLASASADRNLRLNTFADNRDTLTAAIGLSGQEFVANFGQNHPEWRELPQLSADRLNVTGLTVNHFQREEPLMDDPYRRKRLLHTLVDEDWMVLQQLEKLPAHVAASEGDDESDDEQHLLLLDRSRGEILHRIALPGSRIGLSQTTGKQAGHLLPIVVSGRILGISLIEGRPLWERNARNLQSITPCDSGNWAADENGIVRSDKDHGDRNHVPRVELGPVGVDFCIAQTSRALVCLDPVDGRLLWRRSDLDPQGGLWSDREVGILGDRQAVLYFHPDQNHYTMLDTRTGRVLRRGALSNGNIQVQRTRQPFGRHLMFLSVSNDRERERRIRVWDPLTDTFLIDEPFGVSALYHHSERDLAMLVDDQLRIYRPEEGRWLVDIDLVDQDLPRANYLRVSTVGERYIVNLYQTRRTDEEEGYSSRYTDNPWDMTHLNGLVMAIDRASGELQWTRNLPHRSLVNADHAGLPFLLTCANFQAQPGAPSRNLLLEMLDPATGETIAAINDLPSARLLMLEHSKEQHQLKLTGLNEEVVINYRAE</sequence>
<evidence type="ECO:0000313" key="2">
    <source>
        <dbReference type="EMBL" id="ADY60249.1"/>
    </source>
</evidence>
<dbReference type="InterPro" id="IPR015943">
    <property type="entry name" value="WD40/YVTN_repeat-like_dom_sf"/>
</dbReference>
<feature type="domain" description="Pyrrolo-quinoline quinone repeat" evidence="1">
    <location>
        <begin position="500"/>
        <end position="615"/>
    </location>
</feature>
<evidence type="ECO:0000259" key="1">
    <source>
        <dbReference type="Pfam" id="PF13360"/>
    </source>
</evidence>
<dbReference type="KEGG" id="pbs:Plabr_2649"/>
<dbReference type="EMBL" id="CP002546">
    <property type="protein sequence ID" value="ADY60249.1"/>
    <property type="molecule type" value="Genomic_DNA"/>
</dbReference>
<dbReference type="InterPro" id="IPR011047">
    <property type="entry name" value="Quinoprotein_ADH-like_sf"/>
</dbReference>
<dbReference type="HOGENOM" id="CLU_248085_0_0_0"/>
<dbReference type="Pfam" id="PF13360">
    <property type="entry name" value="PQQ_2"/>
    <property type="match status" value="2"/>
</dbReference>
<dbReference type="eggNOG" id="COG1520">
    <property type="taxonomic scope" value="Bacteria"/>
</dbReference>
<evidence type="ECO:0000313" key="3">
    <source>
        <dbReference type="Proteomes" id="UP000006860"/>
    </source>
</evidence>
<dbReference type="SMART" id="SM00564">
    <property type="entry name" value="PQQ"/>
    <property type="match status" value="4"/>
</dbReference>
<dbReference type="Proteomes" id="UP000006860">
    <property type="component" value="Chromosome"/>
</dbReference>
<feature type="domain" description="Pyrrolo-quinoline quinone repeat" evidence="1">
    <location>
        <begin position="632"/>
        <end position="722"/>
    </location>
</feature>
<dbReference type="SUPFAM" id="SSF50998">
    <property type="entry name" value="Quinoprotein alcohol dehydrogenase-like"/>
    <property type="match status" value="2"/>
</dbReference>
<keyword evidence="3" id="KW-1185">Reference proteome</keyword>
<dbReference type="Gene3D" id="2.130.10.10">
    <property type="entry name" value="YVTN repeat-like/Quinoprotein amine dehydrogenase"/>
    <property type="match status" value="2"/>
</dbReference>
<organism evidence="2 3">
    <name type="scientific">Rubinisphaera brasiliensis (strain ATCC 49424 / DSM 5305 / JCM 21570 / IAM 15109 / NBRC 103401 / IFAM 1448)</name>
    <name type="common">Planctomyces brasiliensis</name>
    <dbReference type="NCBI Taxonomy" id="756272"/>
    <lineage>
        <taxon>Bacteria</taxon>
        <taxon>Pseudomonadati</taxon>
        <taxon>Planctomycetota</taxon>
        <taxon>Planctomycetia</taxon>
        <taxon>Planctomycetales</taxon>
        <taxon>Planctomycetaceae</taxon>
        <taxon>Rubinisphaera</taxon>
    </lineage>
</organism>
<protein>
    <recommendedName>
        <fullName evidence="1">Pyrrolo-quinoline quinone repeat domain-containing protein</fullName>
    </recommendedName>
</protein>
<name>F0SRT3_RUBBR</name>